<organism evidence="17">
    <name type="scientific">Anisakis simplex</name>
    <name type="common">Herring worm</name>
    <dbReference type="NCBI Taxonomy" id="6269"/>
    <lineage>
        <taxon>Eukaryota</taxon>
        <taxon>Metazoa</taxon>
        <taxon>Ecdysozoa</taxon>
        <taxon>Nematoda</taxon>
        <taxon>Chromadorea</taxon>
        <taxon>Rhabditida</taxon>
        <taxon>Spirurina</taxon>
        <taxon>Ascaridomorpha</taxon>
        <taxon>Ascaridoidea</taxon>
        <taxon>Anisakidae</taxon>
        <taxon>Anisakis</taxon>
        <taxon>Anisakis simplex complex</taxon>
    </lineage>
</organism>
<dbReference type="PROSITE" id="PS51843">
    <property type="entry name" value="NR_LBD"/>
    <property type="match status" value="1"/>
</dbReference>
<dbReference type="WBParaSite" id="ASIM_0001548701-mRNA-1">
    <property type="protein sequence ID" value="ASIM_0001548701-mRNA-1"/>
    <property type="gene ID" value="ASIM_0001548701"/>
</dbReference>
<dbReference type="AlphaFoldDB" id="A0A0M3K3E8"/>
<evidence type="ECO:0000256" key="8">
    <source>
        <dbReference type="ARBA" id="ARBA00023163"/>
    </source>
</evidence>
<evidence type="ECO:0000256" key="7">
    <source>
        <dbReference type="ARBA" id="ARBA00023125"/>
    </source>
</evidence>
<keyword evidence="5 11" id="KW-0862">Zinc</keyword>
<dbReference type="InterPro" id="IPR049636">
    <property type="entry name" value="HNF4-like_DBD"/>
</dbReference>
<dbReference type="GO" id="GO:0005634">
    <property type="term" value="C:nucleus"/>
    <property type="evidence" value="ECO:0007669"/>
    <property type="project" value="UniProtKB-SubCell"/>
</dbReference>
<protein>
    <submittedName>
        <fullName evidence="17">Nuclear hormone receptor family member nhr-14 (inferred by orthology to a C. elegans protein)</fullName>
    </submittedName>
</protein>
<dbReference type="FunFam" id="3.30.50.10:FF:000030">
    <property type="entry name" value="Nuclear Hormone Receptor family"/>
    <property type="match status" value="1"/>
</dbReference>
<dbReference type="PANTHER" id="PTHR24083">
    <property type="entry name" value="NUCLEAR HORMONE RECEPTOR"/>
    <property type="match status" value="1"/>
</dbReference>
<proteinExistence type="inferred from homology"/>
<dbReference type="Pfam" id="PF00104">
    <property type="entry name" value="Hormone_recep"/>
    <property type="match status" value="1"/>
</dbReference>
<dbReference type="PROSITE" id="PS00031">
    <property type="entry name" value="NUCLEAR_REC_DBD_1"/>
    <property type="match status" value="1"/>
</dbReference>
<dbReference type="Gene3D" id="3.30.50.10">
    <property type="entry name" value="Erythroid Transcription Factor GATA-1, subunit A"/>
    <property type="match status" value="1"/>
</dbReference>
<dbReference type="CDD" id="cd06960">
    <property type="entry name" value="NR_DBD_HNF4A"/>
    <property type="match status" value="1"/>
</dbReference>
<comment type="similarity">
    <text evidence="2 11">Belongs to the nuclear hormone receptor family.</text>
</comment>
<dbReference type="Proteomes" id="UP000267096">
    <property type="component" value="Unassembled WGS sequence"/>
</dbReference>
<dbReference type="Pfam" id="PF00105">
    <property type="entry name" value="zf-C4"/>
    <property type="match status" value="1"/>
</dbReference>
<evidence type="ECO:0000256" key="4">
    <source>
        <dbReference type="ARBA" id="ARBA00022771"/>
    </source>
</evidence>
<evidence type="ECO:0000256" key="1">
    <source>
        <dbReference type="ARBA" id="ARBA00004123"/>
    </source>
</evidence>
<reference evidence="17" key="1">
    <citation type="submission" date="2017-02" db="UniProtKB">
        <authorList>
            <consortium name="WormBaseParasite"/>
        </authorList>
    </citation>
    <scope>IDENTIFICATION</scope>
</reference>
<dbReference type="OrthoDB" id="5771769at2759"/>
<evidence type="ECO:0000256" key="6">
    <source>
        <dbReference type="ARBA" id="ARBA00023015"/>
    </source>
</evidence>
<dbReference type="GO" id="GO:0008270">
    <property type="term" value="F:zinc ion binding"/>
    <property type="evidence" value="ECO:0007669"/>
    <property type="project" value="UniProtKB-KW"/>
</dbReference>
<dbReference type="GO" id="GO:0003700">
    <property type="term" value="F:DNA-binding transcription factor activity"/>
    <property type="evidence" value="ECO:0007669"/>
    <property type="project" value="InterPro"/>
</dbReference>
<dbReference type="InterPro" id="IPR013088">
    <property type="entry name" value="Znf_NHR/GATA"/>
</dbReference>
<evidence type="ECO:0000256" key="10">
    <source>
        <dbReference type="ARBA" id="ARBA00023242"/>
    </source>
</evidence>
<dbReference type="InterPro" id="IPR001628">
    <property type="entry name" value="Znf_hrmn_rcpt"/>
</dbReference>
<keyword evidence="9 11" id="KW-0675">Receptor</keyword>
<evidence type="ECO:0000256" key="9">
    <source>
        <dbReference type="ARBA" id="ARBA00023170"/>
    </source>
</evidence>
<dbReference type="PRINTS" id="PR00398">
    <property type="entry name" value="STRDHORMONER"/>
</dbReference>
<keyword evidence="10 11" id="KW-0539">Nucleus</keyword>
<keyword evidence="8 11" id="KW-0804">Transcription</keyword>
<evidence type="ECO:0000256" key="3">
    <source>
        <dbReference type="ARBA" id="ARBA00022723"/>
    </source>
</evidence>
<sequence>MDSTNVTSTLITQPNATEPTDFCVVCGDKAIGKHYGAVACNGCKGFFRRSVWQNLQYTCRFNQQCNIDKDHRNACRYCRFQKCLADGMKPEAIQNERDRIGSTKRSRKRSLPSHLQPTSTSVDGPSDSDDGPSPLRIERRLEDDASTTTASKRLIEMIVDIESRLQGNQNINSILRGEEPEVNSRQRTISTMIGWANMLHPLSELPFTDKVLVLKYSSAAFALLHTVQRSLCSPHILLPNDTYLTLNTFNNPDLITRFHNELLSPLRAISVEKAELAVLKALLIMHPDVSGISSTSRERLREARDGILRALFNYLTQIVVVPCDAALRLSNLLMIIPSLFSISQQLVDNVQLGSLFGLCDNLSSTTSASPTPTTTHLNSIDNKQPFKDTDTHLYKENVNSLLLSKSALLAGLVASQAISNYAPSLTTSNNLQSPTEFNFSNLPAISLPLIGSTTTSSTFPLSMKMYMT</sequence>
<keyword evidence="7 11" id="KW-0238">DNA-binding</keyword>
<evidence type="ECO:0000259" key="13">
    <source>
        <dbReference type="PROSITE" id="PS51030"/>
    </source>
</evidence>
<dbReference type="PRINTS" id="PR00047">
    <property type="entry name" value="STROIDFINGER"/>
</dbReference>
<evidence type="ECO:0000256" key="11">
    <source>
        <dbReference type="RuleBase" id="RU004334"/>
    </source>
</evidence>
<feature type="region of interest" description="Disordered" evidence="12">
    <location>
        <begin position="94"/>
        <end position="146"/>
    </location>
</feature>
<keyword evidence="16" id="KW-1185">Reference proteome</keyword>
<evidence type="ECO:0000256" key="5">
    <source>
        <dbReference type="ARBA" id="ARBA00022833"/>
    </source>
</evidence>
<keyword evidence="4 11" id="KW-0863">Zinc-finger</keyword>
<name>A0A0M3K3E8_ANISI</name>
<dbReference type="SUPFAM" id="SSF48508">
    <property type="entry name" value="Nuclear receptor ligand-binding domain"/>
    <property type="match status" value="1"/>
</dbReference>
<dbReference type="GO" id="GO:0000978">
    <property type="term" value="F:RNA polymerase II cis-regulatory region sequence-specific DNA binding"/>
    <property type="evidence" value="ECO:0007669"/>
    <property type="project" value="InterPro"/>
</dbReference>
<dbReference type="InterPro" id="IPR000536">
    <property type="entry name" value="Nucl_hrmn_rcpt_lig-bd"/>
</dbReference>
<evidence type="ECO:0000313" key="16">
    <source>
        <dbReference type="Proteomes" id="UP000267096"/>
    </source>
</evidence>
<dbReference type="InterPro" id="IPR035500">
    <property type="entry name" value="NHR-like_dom_sf"/>
</dbReference>
<feature type="domain" description="Nuclear receptor" evidence="13">
    <location>
        <begin position="20"/>
        <end position="95"/>
    </location>
</feature>
<comment type="subcellular location">
    <subcellularLocation>
        <location evidence="1 11">Nucleus</location>
    </subcellularLocation>
</comment>
<evidence type="ECO:0000313" key="17">
    <source>
        <dbReference type="WBParaSite" id="ASIM_0001548701-mRNA-1"/>
    </source>
</evidence>
<dbReference type="PROSITE" id="PS51030">
    <property type="entry name" value="NUCLEAR_REC_DBD_2"/>
    <property type="match status" value="1"/>
</dbReference>
<dbReference type="SMART" id="SM00430">
    <property type="entry name" value="HOLI"/>
    <property type="match status" value="1"/>
</dbReference>
<dbReference type="EMBL" id="UYRR01031987">
    <property type="protein sequence ID" value="VDK53624.1"/>
    <property type="molecule type" value="Genomic_DNA"/>
</dbReference>
<dbReference type="Gene3D" id="1.10.565.10">
    <property type="entry name" value="Retinoid X Receptor"/>
    <property type="match status" value="1"/>
</dbReference>
<evidence type="ECO:0000259" key="14">
    <source>
        <dbReference type="PROSITE" id="PS51843"/>
    </source>
</evidence>
<evidence type="ECO:0000313" key="15">
    <source>
        <dbReference type="EMBL" id="VDK53624.1"/>
    </source>
</evidence>
<reference evidence="15 16" key="2">
    <citation type="submission" date="2018-11" db="EMBL/GenBank/DDBJ databases">
        <authorList>
            <consortium name="Pathogen Informatics"/>
        </authorList>
    </citation>
    <scope>NUCLEOTIDE SEQUENCE [LARGE SCALE GENOMIC DNA]</scope>
</reference>
<gene>
    <name evidence="15" type="ORF">ASIM_LOCUS14896</name>
</gene>
<evidence type="ECO:0000256" key="12">
    <source>
        <dbReference type="SAM" id="MobiDB-lite"/>
    </source>
</evidence>
<feature type="domain" description="NR LBD" evidence="14">
    <location>
        <begin position="150"/>
        <end position="372"/>
    </location>
</feature>
<dbReference type="InterPro" id="IPR001723">
    <property type="entry name" value="Nuclear_hrmn_rcpt"/>
</dbReference>
<dbReference type="SUPFAM" id="SSF57716">
    <property type="entry name" value="Glucocorticoid receptor-like (DNA-binding domain)"/>
    <property type="match status" value="1"/>
</dbReference>
<feature type="compositionally biased region" description="Basic residues" evidence="12">
    <location>
        <begin position="102"/>
        <end position="111"/>
    </location>
</feature>
<dbReference type="SMART" id="SM00399">
    <property type="entry name" value="ZnF_C4"/>
    <property type="match status" value="1"/>
</dbReference>
<accession>A0A0M3K3E8</accession>
<keyword evidence="6 11" id="KW-0805">Transcription regulation</keyword>
<evidence type="ECO:0000256" key="2">
    <source>
        <dbReference type="ARBA" id="ARBA00005993"/>
    </source>
</evidence>
<keyword evidence="3 11" id="KW-0479">Metal-binding</keyword>
<dbReference type="InterPro" id="IPR050274">
    <property type="entry name" value="Nuclear_hormone_rcpt_NR2"/>
</dbReference>